<gene>
    <name evidence="2" type="ORF">DB44_CW00590</name>
</gene>
<evidence type="ECO:0000313" key="3">
    <source>
        <dbReference type="Proteomes" id="UP000031465"/>
    </source>
</evidence>
<proteinExistence type="predicted"/>
<organism evidence="2 3">
    <name type="scientific">Candidatus Protochlamydia amoebophila</name>
    <dbReference type="NCBI Taxonomy" id="362787"/>
    <lineage>
        <taxon>Bacteria</taxon>
        <taxon>Pseudomonadati</taxon>
        <taxon>Chlamydiota</taxon>
        <taxon>Chlamydiia</taxon>
        <taxon>Parachlamydiales</taxon>
        <taxon>Parachlamydiaceae</taxon>
        <taxon>Candidatus Protochlamydia</taxon>
    </lineage>
</organism>
<reference evidence="2 3" key="1">
    <citation type="journal article" date="2014" name="Mol. Biol. Evol.">
        <title>Massive expansion of Ubiquitination-related gene families within the Chlamydiae.</title>
        <authorList>
            <person name="Domman D."/>
            <person name="Collingro A."/>
            <person name="Lagkouvardos I."/>
            <person name="Gehre L."/>
            <person name="Weinmaier T."/>
            <person name="Rattei T."/>
            <person name="Subtil A."/>
            <person name="Horn M."/>
        </authorList>
    </citation>
    <scope>NUCLEOTIDE SEQUENCE [LARGE SCALE GENOMIC DNA]</scope>
    <source>
        <strain evidence="2 3">EI2</strain>
    </source>
</reference>
<keyword evidence="1" id="KW-0812">Transmembrane</keyword>
<keyword evidence="1" id="KW-1133">Transmembrane helix</keyword>
<sequence length="42" mass="5050">MEQIYYWKFQNQENVQKFLNLFSIALKILMYKIASLVGVSYS</sequence>
<name>A0A0C1JMT9_9BACT</name>
<dbReference type="EMBL" id="JSAN01000069">
    <property type="protein sequence ID" value="KIC71886.1"/>
    <property type="molecule type" value="Genomic_DNA"/>
</dbReference>
<dbReference type="Proteomes" id="UP000031465">
    <property type="component" value="Unassembled WGS sequence"/>
</dbReference>
<evidence type="ECO:0000256" key="1">
    <source>
        <dbReference type="SAM" id="Phobius"/>
    </source>
</evidence>
<comment type="caution">
    <text evidence="2">The sequence shown here is derived from an EMBL/GenBank/DDBJ whole genome shotgun (WGS) entry which is preliminary data.</text>
</comment>
<dbReference type="AlphaFoldDB" id="A0A0C1JMT9"/>
<keyword evidence="1" id="KW-0472">Membrane</keyword>
<protein>
    <submittedName>
        <fullName evidence="2">Uncharacterized protein</fullName>
    </submittedName>
</protein>
<feature type="transmembrane region" description="Helical" evidence="1">
    <location>
        <begin position="21"/>
        <end position="41"/>
    </location>
</feature>
<evidence type="ECO:0000313" key="2">
    <source>
        <dbReference type="EMBL" id="KIC71886.1"/>
    </source>
</evidence>
<accession>A0A0C1JMT9</accession>